<gene>
    <name evidence="1" type="ORF">DS742_11700</name>
</gene>
<name>A0A3E2NCL8_9FIRM</name>
<organism evidence="1 2">
    <name type="scientific">Lacrimispora amygdalina</name>
    <dbReference type="NCBI Taxonomy" id="253257"/>
    <lineage>
        <taxon>Bacteria</taxon>
        <taxon>Bacillati</taxon>
        <taxon>Bacillota</taxon>
        <taxon>Clostridia</taxon>
        <taxon>Lachnospirales</taxon>
        <taxon>Lachnospiraceae</taxon>
        <taxon>Lacrimispora</taxon>
    </lineage>
</organism>
<reference evidence="1 2" key="1">
    <citation type="submission" date="2018-07" db="EMBL/GenBank/DDBJ databases">
        <title>New species, Clostridium PI-S10-A1B.</title>
        <authorList>
            <person name="Krishna G."/>
            <person name="Summeta K."/>
            <person name="Shikha S."/>
            <person name="Prabhu P.B."/>
            <person name="Suresh K."/>
        </authorList>
    </citation>
    <scope>NUCLEOTIDE SEQUENCE [LARGE SCALE GENOMIC DNA]</scope>
    <source>
        <strain evidence="1 2">PI-S10-A1B</strain>
    </source>
</reference>
<dbReference type="EMBL" id="QOHO01000031">
    <property type="protein sequence ID" value="RFZ78769.1"/>
    <property type="molecule type" value="Genomic_DNA"/>
</dbReference>
<dbReference type="Proteomes" id="UP000260680">
    <property type="component" value="Unassembled WGS sequence"/>
</dbReference>
<dbReference type="AlphaFoldDB" id="A0A3E2NCL8"/>
<evidence type="ECO:0000313" key="2">
    <source>
        <dbReference type="Proteomes" id="UP000260680"/>
    </source>
</evidence>
<protein>
    <submittedName>
        <fullName evidence="1">Uncharacterized protein</fullName>
    </submittedName>
</protein>
<sequence>MQFYIATASDADSADIEWESTMQRKQKITILSSSQVFTRVAKPLREQCYDVMECRTFFGRWTRVKCYDADDYCSVIDNYSPEKKFKLPKRWVRSFIQTDDLRESYDTYEKVQRLSRQGFAPKVVR</sequence>
<evidence type="ECO:0000313" key="1">
    <source>
        <dbReference type="EMBL" id="RFZ78769.1"/>
    </source>
</evidence>
<proteinExistence type="predicted"/>
<dbReference type="OrthoDB" id="1855273at2"/>
<accession>A0A3E2NCL8</accession>
<comment type="caution">
    <text evidence="1">The sequence shown here is derived from an EMBL/GenBank/DDBJ whole genome shotgun (WGS) entry which is preliminary data.</text>
</comment>
<dbReference type="RefSeq" id="WP_117417195.1">
    <property type="nucleotide sequence ID" value="NZ_QOHO01000031.1"/>
</dbReference>